<organism evidence="1 2">
    <name type="scientific">Bosea vaviloviae</name>
    <dbReference type="NCBI Taxonomy" id="1526658"/>
    <lineage>
        <taxon>Bacteria</taxon>
        <taxon>Pseudomonadati</taxon>
        <taxon>Pseudomonadota</taxon>
        <taxon>Alphaproteobacteria</taxon>
        <taxon>Hyphomicrobiales</taxon>
        <taxon>Boseaceae</taxon>
        <taxon>Bosea</taxon>
    </lineage>
</organism>
<accession>A0A1D7U3X5</accession>
<sequence length="68" mass="7681">MAAAPAGAIDGRAAQRRQLQFEVSHYIELLLIELGTMARAADLRHLVYFLELTRQEASDQTERCRPNP</sequence>
<dbReference type="EMBL" id="CP017147">
    <property type="protein sequence ID" value="AOO82081.1"/>
    <property type="molecule type" value="Genomic_DNA"/>
</dbReference>
<dbReference type="OrthoDB" id="8163822at2"/>
<keyword evidence="2" id="KW-1185">Reference proteome</keyword>
<evidence type="ECO:0000313" key="2">
    <source>
        <dbReference type="Proteomes" id="UP000094969"/>
    </source>
</evidence>
<dbReference type="Proteomes" id="UP000094969">
    <property type="component" value="Chromosome"/>
</dbReference>
<name>A0A1D7U3X5_9HYPH</name>
<gene>
    <name evidence="1" type="ORF">BHK69_17985</name>
</gene>
<dbReference type="AlphaFoldDB" id="A0A1D7U3X5"/>
<proteinExistence type="predicted"/>
<dbReference type="RefSeq" id="WP_069691291.1">
    <property type="nucleotide sequence ID" value="NZ_CP017147.1"/>
</dbReference>
<protein>
    <submittedName>
        <fullName evidence="1">Uncharacterized protein</fullName>
    </submittedName>
</protein>
<reference evidence="1 2" key="1">
    <citation type="journal article" date="2015" name="Antonie Van Leeuwenhoek">
        <title>Bosea vaviloviae sp. nov., a new species of slow-growing rhizobia isolated from nodules of the relict species Vavilovia formosa (Stev.) Fed.</title>
        <authorList>
            <person name="Safronova V.I."/>
            <person name="Kuznetsova I.G."/>
            <person name="Sazanova A.L."/>
            <person name="Kimeklis A.K."/>
            <person name="Belimov A.A."/>
            <person name="Andronov E.E."/>
            <person name="Pinaev A.G."/>
            <person name="Chizhevskaya E.P."/>
            <person name="Pukhaev A.R."/>
            <person name="Popov K.P."/>
            <person name="Willems A."/>
            <person name="Tikhonovich I.A."/>
        </authorList>
    </citation>
    <scope>NUCLEOTIDE SEQUENCE [LARGE SCALE GENOMIC DNA]</scope>
    <source>
        <strain evidence="1 2">Vaf18</strain>
    </source>
</reference>
<dbReference type="KEGG" id="bvv:BHK69_17985"/>
<evidence type="ECO:0000313" key="1">
    <source>
        <dbReference type="EMBL" id="AOO82081.1"/>
    </source>
</evidence>